<dbReference type="PANTHER" id="PTHR31609">
    <property type="entry name" value="YDJC DEACETYLASE FAMILY MEMBER"/>
    <property type="match status" value="1"/>
</dbReference>
<keyword evidence="5" id="KW-0119">Carbohydrate metabolism</keyword>
<dbReference type="GO" id="GO:0016740">
    <property type="term" value="F:transferase activity"/>
    <property type="evidence" value="ECO:0007669"/>
    <property type="project" value="UniProtKB-KW"/>
</dbReference>
<accession>A0A0U1KU75</accession>
<keyword evidence="7" id="KW-1185">Reference proteome</keyword>
<gene>
    <name evidence="6" type="ORF">SpAn4DRAFT_1966</name>
</gene>
<sequence>MLDLIINADDLGLTPGCNQGIIKALTAGIVTETTMMVNTGYTQDAVEKLKQHGIKRVGLHLNLTYGQPIIPAAQVPSLVDAQGRFRRKAAEAVTFIKTTDIKRELNAQVEKFLATGLGLTHLDSHHHVHTYPEVLEIVIELAKQLGTPLRQGNAVVQQAISKAGVATTDAIALEFYEQGASMNNLKQIIQSHPQGTLEIMCHPAEPDQLLYEISSYNRWREQELAVMTSMEIREFINNSNVRLVGFDAL</sequence>
<dbReference type="GO" id="GO:0046872">
    <property type="term" value="F:metal ion binding"/>
    <property type="evidence" value="ECO:0007669"/>
    <property type="project" value="UniProtKB-KW"/>
</dbReference>
<dbReference type="PANTHER" id="PTHR31609:SF1">
    <property type="entry name" value="CARBOHYDRATE DEACETYLASE"/>
    <property type="match status" value="1"/>
</dbReference>
<dbReference type="GO" id="GO:0016811">
    <property type="term" value="F:hydrolase activity, acting on carbon-nitrogen (but not peptide) bonds, in linear amides"/>
    <property type="evidence" value="ECO:0007669"/>
    <property type="project" value="InterPro"/>
</dbReference>
<evidence type="ECO:0000313" key="7">
    <source>
        <dbReference type="Proteomes" id="UP000049855"/>
    </source>
</evidence>
<keyword evidence="3" id="KW-0378">Hydrolase</keyword>
<organism evidence="6 7">
    <name type="scientific">Sporomusa ovata</name>
    <dbReference type="NCBI Taxonomy" id="2378"/>
    <lineage>
        <taxon>Bacteria</taxon>
        <taxon>Bacillati</taxon>
        <taxon>Bacillota</taxon>
        <taxon>Negativicutes</taxon>
        <taxon>Selenomonadales</taxon>
        <taxon>Sporomusaceae</taxon>
        <taxon>Sporomusa</taxon>
    </lineage>
</organism>
<evidence type="ECO:0000256" key="2">
    <source>
        <dbReference type="ARBA" id="ARBA00022723"/>
    </source>
</evidence>
<evidence type="ECO:0000256" key="4">
    <source>
        <dbReference type="ARBA" id="ARBA00022842"/>
    </source>
</evidence>
<dbReference type="InterPro" id="IPR011330">
    <property type="entry name" value="Glyco_hydro/deAcase_b/a-brl"/>
</dbReference>
<keyword evidence="4" id="KW-0460">Magnesium</keyword>
<dbReference type="RefSeq" id="WP_021169697.1">
    <property type="nucleotide sequence ID" value="NZ_CTRP01000003.1"/>
</dbReference>
<evidence type="ECO:0000256" key="1">
    <source>
        <dbReference type="ARBA" id="ARBA00001946"/>
    </source>
</evidence>
<dbReference type="Pfam" id="PF04794">
    <property type="entry name" value="YdjC"/>
    <property type="match status" value="1"/>
</dbReference>
<dbReference type="InterPro" id="IPR022948">
    <property type="entry name" value="COD_ChbG_bac"/>
</dbReference>
<dbReference type="AlphaFoldDB" id="A0A0U1KU75"/>
<dbReference type="SUPFAM" id="SSF88713">
    <property type="entry name" value="Glycoside hydrolase/deacetylase"/>
    <property type="match status" value="1"/>
</dbReference>
<dbReference type="Proteomes" id="UP000049855">
    <property type="component" value="Unassembled WGS sequence"/>
</dbReference>
<dbReference type="InterPro" id="IPR006879">
    <property type="entry name" value="YdjC-like"/>
</dbReference>
<keyword evidence="6" id="KW-0808">Transferase</keyword>
<dbReference type="GO" id="GO:0019213">
    <property type="term" value="F:deacetylase activity"/>
    <property type="evidence" value="ECO:0007669"/>
    <property type="project" value="TreeGrafter"/>
</dbReference>
<evidence type="ECO:0000313" key="6">
    <source>
        <dbReference type="EMBL" id="CQR70988.1"/>
    </source>
</evidence>
<evidence type="ECO:0000256" key="3">
    <source>
        <dbReference type="ARBA" id="ARBA00022801"/>
    </source>
</evidence>
<dbReference type="NCBIfam" id="NF002559">
    <property type="entry name" value="PRK02134.1"/>
    <property type="match status" value="1"/>
</dbReference>
<reference evidence="7" key="1">
    <citation type="submission" date="2015-03" db="EMBL/GenBank/DDBJ databases">
        <authorList>
            <person name="Nijsse Bart"/>
        </authorList>
    </citation>
    <scope>NUCLEOTIDE SEQUENCE [LARGE SCALE GENOMIC DNA]</scope>
</reference>
<dbReference type="EMBL" id="CTRP01000003">
    <property type="protein sequence ID" value="CQR70988.1"/>
    <property type="molecule type" value="Genomic_DNA"/>
</dbReference>
<protein>
    <submittedName>
        <fullName evidence="6">Cellobiose phosphotransferase system YdjC-like protein</fullName>
    </submittedName>
</protein>
<name>A0A0U1KU75_9FIRM</name>
<dbReference type="CDD" id="cd10803">
    <property type="entry name" value="YdjC_EF3048_like"/>
    <property type="match status" value="1"/>
</dbReference>
<comment type="cofactor">
    <cofactor evidence="1">
        <name>Mg(2+)</name>
        <dbReference type="ChEBI" id="CHEBI:18420"/>
    </cofactor>
</comment>
<proteinExistence type="predicted"/>
<evidence type="ECO:0000256" key="5">
    <source>
        <dbReference type="ARBA" id="ARBA00023277"/>
    </source>
</evidence>
<dbReference type="GO" id="GO:0000272">
    <property type="term" value="P:polysaccharide catabolic process"/>
    <property type="evidence" value="ECO:0007669"/>
    <property type="project" value="InterPro"/>
</dbReference>
<dbReference type="Gene3D" id="3.20.20.370">
    <property type="entry name" value="Glycoside hydrolase/deacetylase"/>
    <property type="match status" value="1"/>
</dbReference>
<keyword evidence="2" id="KW-0479">Metal-binding</keyword>